<evidence type="ECO:0000313" key="1">
    <source>
        <dbReference type="EMBL" id="OBI25944.1"/>
    </source>
</evidence>
<dbReference type="Proteomes" id="UP000093943">
    <property type="component" value="Unassembled WGS sequence"/>
</dbReference>
<dbReference type="EMBL" id="LZKG01000142">
    <property type="protein sequence ID" value="OBI25944.1"/>
    <property type="molecule type" value="Genomic_DNA"/>
</dbReference>
<dbReference type="AlphaFoldDB" id="A0A1A2XJL4"/>
<sequence length="110" mass="12504">MGSAGATPPEETVVSRTDAHSPYRVRLARREVRVCAVHSCAGFDCELPAPDPGWSIGRIGRCYWEFVYTGTNVCSCWMCHCHHRPERRRSAVRTELRAVAREWNAGEREE</sequence>
<accession>A0A1A2XJL4</accession>
<reference evidence="2" key="1">
    <citation type="submission" date="2016-06" db="EMBL/GenBank/DDBJ databases">
        <authorList>
            <person name="Sutton G."/>
            <person name="Brinkac L."/>
            <person name="Sanka R."/>
            <person name="Adams M."/>
            <person name="Lau E."/>
            <person name="Sam S."/>
            <person name="Sreng N."/>
            <person name="Him V."/>
            <person name="Kerleguer A."/>
            <person name="Cheng S."/>
        </authorList>
    </citation>
    <scope>NUCLEOTIDE SEQUENCE [LARGE SCALE GENOMIC DNA]</scope>
    <source>
        <strain evidence="2">E1876</strain>
    </source>
</reference>
<protein>
    <submittedName>
        <fullName evidence="1">Uncharacterized protein</fullName>
    </submittedName>
</protein>
<evidence type="ECO:0000313" key="2">
    <source>
        <dbReference type="Proteomes" id="UP000093943"/>
    </source>
</evidence>
<organism evidence="1 2">
    <name type="scientific">Mycolicibacter sinensis (strain JDM601)</name>
    <name type="common">Mycobacterium sinense</name>
    <dbReference type="NCBI Taxonomy" id="875328"/>
    <lineage>
        <taxon>Bacteria</taxon>
        <taxon>Bacillati</taxon>
        <taxon>Actinomycetota</taxon>
        <taxon>Actinomycetes</taxon>
        <taxon>Mycobacteriales</taxon>
        <taxon>Mycobacteriaceae</taxon>
        <taxon>Mycolicibacter</taxon>
    </lineage>
</organism>
<gene>
    <name evidence="1" type="ORF">A5710_08000</name>
</gene>
<comment type="caution">
    <text evidence="1">The sequence shown here is derived from an EMBL/GenBank/DDBJ whole genome shotgun (WGS) entry which is preliminary data.</text>
</comment>
<name>A0A1A2XJL4_MYCSD</name>
<proteinExistence type="predicted"/>